<dbReference type="PIR" id="T13308">
    <property type="entry name" value="T13308"/>
</dbReference>
<dbReference type="InterPro" id="IPR012865">
    <property type="entry name" value="DUF1642"/>
</dbReference>
<organismHost>
    <name type="scientific">Streptococcus thermophilus</name>
    <dbReference type="NCBI Taxonomy" id="1308"/>
</organismHost>
<proteinExistence type="predicted"/>
<dbReference type="OrthoDB" id="7074at10239"/>
<dbReference type="RefSeq" id="NP_695097.1">
    <property type="nucleotide sequence ID" value="NC_004303.1"/>
</dbReference>
<dbReference type="KEGG" id="vg:955609"/>
<dbReference type="EMBL" id="U88974">
    <property type="protein sequence ID" value="AAC79535.1"/>
    <property type="molecule type" value="Genomic_DNA"/>
</dbReference>
<protein>
    <submittedName>
        <fullName evidence="1">ORF19</fullName>
    </submittedName>
</protein>
<evidence type="ECO:0000313" key="2">
    <source>
        <dbReference type="Proteomes" id="UP000000371"/>
    </source>
</evidence>
<reference evidence="1 2" key="1">
    <citation type="journal article" date="1997" name="Microbiology">
        <title>Sequence analysis and characterization of phi O1205, a temperate bacteriophage infecting Streptococcus thermophilus CNRZ1205.</title>
        <authorList>
            <person name="Stanley E."/>
            <person name="Fitzgerald G.F."/>
            <person name="Le Marrec C."/>
            <person name="Fayard B."/>
            <person name="van Sinderen D."/>
        </authorList>
    </citation>
    <scope>NUCLEOTIDE SEQUENCE</scope>
    <source>
        <strain evidence="1 2">CNRZ1205</strain>
    </source>
</reference>
<evidence type="ECO:0000313" key="1">
    <source>
        <dbReference type="EMBL" id="AAC79535.1"/>
    </source>
</evidence>
<sequence length="155" mass="18096">MTKDEAVKKIAREGYISIEHAEELYDEIIPKPVVPKYVADYIEKVKSDGTFSVVGAILEAPDGDVQDWLFAESVDTFVQAWVNGYNVEKEPRYKVTFKGLNINKHLCCNWTRENWYLWCEKESNTRYTSHTRKELEEADFGWVFDCEGIEIEEVE</sequence>
<name>O34050_BPO12</name>
<organism evidence="1 2">
    <name type="scientific">Streptococcus phage O1205</name>
    <name type="common">Streptococcus bacteriophage phi-O1205</name>
    <dbReference type="NCBI Taxonomy" id="85154"/>
    <lineage>
        <taxon>Viruses</taxon>
        <taxon>Duplodnaviria</taxon>
        <taxon>Heunggongvirae</taxon>
        <taxon>Uroviricota</taxon>
        <taxon>Caudoviricetes</taxon>
        <taxon>Aliceevansviridae</taxon>
        <taxon>Brussowvirus</taxon>
    </lineage>
</organism>
<accession>O34050</accession>
<dbReference type="Pfam" id="PF07852">
    <property type="entry name" value="DUF1642"/>
    <property type="match status" value="1"/>
</dbReference>
<dbReference type="GeneID" id="955609"/>
<dbReference type="Proteomes" id="UP000000371">
    <property type="component" value="Segment"/>
</dbReference>
<keyword evidence="2" id="KW-1185">Reference proteome</keyword>